<organism evidence="1 2">
    <name type="scientific">Leucogyrophana mollusca</name>
    <dbReference type="NCBI Taxonomy" id="85980"/>
    <lineage>
        <taxon>Eukaryota</taxon>
        <taxon>Fungi</taxon>
        <taxon>Dikarya</taxon>
        <taxon>Basidiomycota</taxon>
        <taxon>Agaricomycotina</taxon>
        <taxon>Agaricomycetes</taxon>
        <taxon>Agaricomycetidae</taxon>
        <taxon>Boletales</taxon>
        <taxon>Boletales incertae sedis</taxon>
        <taxon>Leucogyrophana</taxon>
    </lineage>
</organism>
<proteinExistence type="predicted"/>
<gene>
    <name evidence="1" type="ORF">BV22DRAFT_594195</name>
</gene>
<reference evidence="1" key="1">
    <citation type="journal article" date="2021" name="New Phytol.">
        <title>Evolutionary innovations through gain and loss of genes in the ectomycorrhizal Boletales.</title>
        <authorList>
            <person name="Wu G."/>
            <person name="Miyauchi S."/>
            <person name="Morin E."/>
            <person name="Kuo A."/>
            <person name="Drula E."/>
            <person name="Varga T."/>
            <person name="Kohler A."/>
            <person name="Feng B."/>
            <person name="Cao Y."/>
            <person name="Lipzen A."/>
            <person name="Daum C."/>
            <person name="Hundley H."/>
            <person name="Pangilinan J."/>
            <person name="Johnson J."/>
            <person name="Barry K."/>
            <person name="LaButti K."/>
            <person name="Ng V."/>
            <person name="Ahrendt S."/>
            <person name="Min B."/>
            <person name="Choi I.G."/>
            <person name="Park H."/>
            <person name="Plett J.M."/>
            <person name="Magnuson J."/>
            <person name="Spatafora J.W."/>
            <person name="Nagy L.G."/>
            <person name="Henrissat B."/>
            <person name="Grigoriev I.V."/>
            <person name="Yang Z.L."/>
            <person name="Xu J."/>
            <person name="Martin F.M."/>
        </authorList>
    </citation>
    <scope>NUCLEOTIDE SEQUENCE</scope>
    <source>
        <strain evidence="1">KUC20120723A-06</strain>
    </source>
</reference>
<dbReference type="Proteomes" id="UP000790709">
    <property type="component" value="Unassembled WGS sequence"/>
</dbReference>
<evidence type="ECO:0000313" key="1">
    <source>
        <dbReference type="EMBL" id="KAH7923321.1"/>
    </source>
</evidence>
<comment type="caution">
    <text evidence="1">The sequence shown here is derived from an EMBL/GenBank/DDBJ whole genome shotgun (WGS) entry which is preliminary data.</text>
</comment>
<name>A0ACB8BC95_9AGAM</name>
<dbReference type="EMBL" id="MU266456">
    <property type="protein sequence ID" value="KAH7923321.1"/>
    <property type="molecule type" value="Genomic_DNA"/>
</dbReference>
<accession>A0ACB8BC95</accession>
<sequence length="114" mass="12523">MNALRGSGQSRFVTTYGFFVVASSASPTLAHDIAYEGYTGNSRNSLQCPTAVTERNLARNPTSLPFLVSIHGTPCVRPTLESKLRGLLQIYKLAYKMVIVRPQSPRPLTPHSVF</sequence>
<evidence type="ECO:0000313" key="2">
    <source>
        <dbReference type="Proteomes" id="UP000790709"/>
    </source>
</evidence>
<keyword evidence="2" id="KW-1185">Reference proteome</keyword>
<protein>
    <submittedName>
        <fullName evidence="1">Uncharacterized protein</fullName>
    </submittedName>
</protein>